<dbReference type="CDD" id="cd02603">
    <property type="entry name" value="HAD_sEH-N_like"/>
    <property type="match status" value="1"/>
</dbReference>
<name>A0A9J7BRH6_9BACT</name>
<dbReference type="PANTHER" id="PTHR43611">
    <property type="entry name" value="ALPHA-D-GLUCOSE 1-PHOSPHATE PHOSPHATASE"/>
    <property type="match status" value="1"/>
</dbReference>
<protein>
    <submittedName>
        <fullName evidence="1">HAD family phosphatase</fullName>
    </submittedName>
</protein>
<organism evidence="1 2">
    <name type="scientific">Occallatibacter riparius</name>
    <dbReference type="NCBI Taxonomy" id="1002689"/>
    <lineage>
        <taxon>Bacteria</taxon>
        <taxon>Pseudomonadati</taxon>
        <taxon>Acidobacteriota</taxon>
        <taxon>Terriglobia</taxon>
        <taxon>Terriglobales</taxon>
        <taxon>Acidobacteriaceae</taxon>
        <taxon>Occallatibacter</taxon>
    </lineage>
</organism>
<gene>
    <name evidence="1" type="ORF">MOP44_05960</name>
</gene>
<dbReference type="Proteomes" id="UP001059380">
    <property type="component" value="Chromosome"/>
</dbReference>
<dbReference type="Gene3D" id="3.40.50.1000">
    <property type="entry name" value="HAD superfamily/HAD-like"/>
    <property type="match status" value="1"/>
</dbReference>
<dbReference type="InterPro" id="IPR023214">
    <property type="entry name" value="HAD_sf"/>
</dbReference>
<reference evidence="1" key="1">
    <citation type="submission" date="2021-04" db="EMBL/GenBank/DDBJ databases">
        <title>Phylogenetic analysis of Acidobacteriaceae.</title>
        <authorList>
            <person name="Qiu L."/>
            <person name="Zhang Q."/>
        </authorList>
    </citation>
    <scope>NUCLEOTIDE SEQUENCE</scope>
    <source>
        <strain evidence="1">DSM 25168</strain>
    </source>
</reference>
<dbReference type="SFLD" id="SFLDS00003">
    <property type="entry name" value="Haloacid_Dehalogenase"/>
    <property type="match status" value="1"/>
</dbReference>
<dbReference type="Pfam" id="PF00702">
    <property type="entry name" value="Hydrolase"/>
    <property type="match status" value="1"/>
</dbReference>
<dbReference type="SUPFAM" id="SSF56784">
    <property type="entry name" value="HAD-like"/>
    <property type="match status" value="1"/>
</dbReference>
<dbReference type="SFLD" id="SFLDG01129">
    <property type="entry name" value="C1.5:_HAD__Beta-PGM__Phosphata"/>
    <property type="match status" value="1"/>
</dbReference>
<dbReference type="InterPro" id="IPR036412">
    <property type="entry name" value="HAD-like_sf"/>
</dbReference>
<dbReference type="AlphaFoldDB" id="A0A9J7BRH6"/>
<sequence>MFPFDVILFDVGGVLLTNGWDHCERNVVLDQFGLDRAEFEARHPEANDAWERDAITAKEYLDATVFYEPRDFTADDFMQALFAQSVPLPQGALSILQELAASGRWMLGCLNNEAREPNEYRFQKYNLRDAFDVALSSCYVGLRKPHKEMYKRALDILGKPAERILFIDDRAENAKGARDAGMKAIRFEGAEQLRRDLETLGVY</sequence>
<proteinExistence type="predicted"/>
<dbReference type="InterPro" id="IPR023198">
    <property type="entry name" value="PGP-like_dom2"/>
</dbReference>
<evidence type="ECO:0000313" key="1">
    <source>
        <dbReference type="EMBL" id="UWZ85484.1"/>
    </source>
</evidence>
<keyword evidence="2" id="KW-1185">Reference proteome</keyword>
<accession>A0A9J7BRH6</accession>
<dbReference type="PRINTS" id="PR00413">
    <property type="entry name" value="HADHALOGNASE"/>
</dbReference>
<dbReference type="RefSeq" id="WP_260795028.1">
    <property type="nucleotide sequence ID" value="NZ_CP093313.1"/>
</dbReference>
<dbReference type="Gene3D" id="1.10.150.240">
    <property type="entry name" value="Putative phosphatase, domain 2"/>
    <property type="match status" value="1"/>
</dbReference>
<evidence type="ECO:0000313" key="2">
    <source>
        <dbReference type="Proteomes" id="UP001059380"/>
    </source>
</evidence>
<dbReference type="InterPro" id="IPR006439">
    <property type="entry name" value="HAD-SF_hydro_IA"/>
</dbReference>
<dbReference type="PANTHER" id="PTHR43611:SF3">
    <property type="entry name" value="FLAVIN MONONUCLEOTIDE HYDROLASE 1, CHLOROPLATIC"/>
    <property type="match status" value="1"/>
</dbReference>
<dbReference type="KEGG" id="orp:MOP44_05960"/>
<dbReference type="EMBL" id="CP093313">
    <property type="protein sequence ID" value="UWZ85484.1"/>
    <property type="molecule type" value="Genomic_DNA"/>
</dbReference>
<dbReference type="NCBIfam" id="TIGR01509">
    <property type="entry name" value="HAD-SF-IA-v3"/>
    <property type="match status" value="1"/>
</dbReference>